<name>A0A2L2TYI1_9HYPO</name>
<feature type="region of interest" description="Disordered" evidence="1">
    <location>
        <begin position="1"/>
        <end position="20"/>
    </location>
</feature>
<reference evidence="3" key="1">
    <citation type="submission" date="2014-10" db="EMBL/GenBank/DDBJ databases">
        <authorList>
            <person name="King R."/>
        </authorList>
    </citation>
    <scope>NUCLEOTIDE SEQUENCE [LARGE SCALE GENOMIC DNA]</scope>
    <source>
        <strain evidence="3">A3/5</strain>
    </source>
</reference>
<organism evidence="2 3">
    <name type="scientific">Fusarium venenatum</name>
    <dbReference type="NCBI Taxonomy" id="56646"/>
    <lineage>
        <taxon>Eukaryota</taxon>
        <taxon>Fungi</taxon>
        <taxon>Dikarya</taxon>
        <taxon>Ascomycota</taxon>
        <taxon>Pezizomycotina</taxon>
        <taxon>Sordariomycetes</taxon>
        <taxon>Hypocreomycetidae</taxon>
        <taxon>Hypocreales</taxon>
        <taxon>Nectriaceae</taxon>
        <taxon>Fusarium</taxon>
    </lineage>
</organism>
<evidence type="ECO:0000313" key="2">
    <source>
        <dbReference type="EMBL" id="CEI69996.1"/>
    </source>
</evidence>
<dbReference type="Proteomes" id="UP000245910">
    <property type="component" value="Chromosome III"/>
</dbReference>
<sequence>MGAGLQRDSKDDTKVAKSQRPNYELPGAQINWALLISSQKIVQRRDLYIRLEPASLQEPLQPTTPTNPHPSGMMAIPQATLCSRTFSTGENGNLKCGARSLKIPKPMRLAGIDMIETHPVCKPKYMLEKQIIVPTARPAKTPRMVKLCPGITRVAIFDMFSDGNVETREESV</sequence>
<accession>A0A2L2TYI1</accession>
<evidence type="ECO:0000313" key="3">
    <source>
        <dbReference type="Proteomes" id="UP000245910"/>
    </source>
</evidence>
<proteinExistence type="predicted"/>
<dbReference type="EMBL" id="LN649231">
    <property type="protein sequence ID" value="CEI69996.1"/>
    <property type="molecule type" value="Genomic_DNA"/>
</dbReference>
<evidence type="ECO:0000256" key="1">
    <source>
        <dbReference type="SAM" id="MobiDB-lite"/>
    </source>
</evidence>
<keyword evidence="3" id="KW-1185">Reference proteome</keyword>
<protein>
    <submittedName>
        <fullName evidence="2">Uncharacterized protein</fullName>
    </submittedName>
</protein>
<dbReference type="AlphaFoldDB" id="A0A2L2TYI1"/>